<evidence type="ECO:0000256" key="1">
    <source>
        <dbReference type="ARBA" id="ARBA00012417"/>
    </source>
</evidence>
<evidence type="ECO:0000313" key="11">
    <source>
        <dbReference type="EMBL" id="GGI06911.1"/>
    </source>
</evidence>
<reference evidence="11" key="2">
    <citation type="submission" date="2020-09" db="EMBL/GenBank/DDBJ databases">
        <authorList>
            <person name="Sun Q."/>
            <person name="Zhou Y."/>
        </authorList>
    </citation>
    <scope>NUCLEOTIDE SEQUENCE</scope>
    <source>
        <strain evidence="11">CGMCC 1.14988</strain>
    </source>
</reference>
<dbReference type="InterPro" id="IPR048466">
    <property type="entry name" value="DNA_pol3_delta-like_C"/>
</dbReference>
<reference evidence="11" key="1">
    <citation type="journal article" date="2014" name="Int. J. Syst. Evol. Microbiol.">
        <title>Complete genome sequence of Corynebacterium casei LMG S-19264T (=DSM 44701T), isolated from a smear-ripened cheese.</title>
        <authorList>
            <consortium name="US DOE Joint Genome Institute (JGI-PGF)"/>
            <person name="Walter F."/>
            <person name="Albersmeier A."/>
            <person name="Kalinowski J."/>
            <person name="Ruckert C."/>
        </authorList>
    </citation>
    <scope>NUCLEOTIDE SEQUENCE</scope>
    <source>
        <strain evidence="11">CGMCC 1.14988</strain>
    </source>
</reference>
<dbReference type="GO" id="GO:0003677">
    <property type="term" value="F:DNA binding"/>
    <property type="evidence" value="ECO:0007669"/>
    <property type="project" value="InterPro"/>
</dbReference>
<dbReference type="SUPFAM" id="SSF48019">
    <property type="entry name" value="post-AAA+ oligomerization domain-like"/>
    <property type="match status" value="1"/>
</dbReference>
<dbReference type="AlphaFoldDB" id="A0A8J3ESA3"/>
<comment type="caution">
    <text evidence="11">The sequence shown here is derived from an EMBL/GenBank/DDBJ whole genome shotgun (WGS) entry which is preliminary data.</text>
</comment>
<comment type="similarity">
    <text evidence="7">Belongs to the DNA polymerase HolA subunit family.</text>
</comment>
<organism evidence="11 12">
    <name type="scientific">Egicoccus halophilus</name>
    <dbReference type="NCBI Taxonomy" id="1670830"/>
    <lineage>
        <taxon>Bacteria</taxon>
        <taxon>Bacillati</taxon>
        <taxon>Actinomycetota</taxon>
        <taxon>Nitriliruptoria</taxon>
        <taxon>Egicoccales</taxon>
        <taxon>Egicoccaceae</taxon>
        <taxon>Egicoccus</taxon>
    </lineage>
</organism>
<dbReference type="EMBL" id="BMHA01000007">
    <property type="protein sequence ID" value="GGI06911.1"/>
    <property type="molecule type" value="Genomic_DNA"/>
</dbReference>
<dbReference type="Gene3D" id="1.20.272.10">
    <property type="match status" value="1"/>
</dbReference>
<evidence type="ECO:0000259" key="10">
    <source>
        <dbReference type="Pfam" id="PF21694"/>
    </source>
</evidence>
<keyword evidence="4" id="KW-0548">Nucleotidyltransferase</keyword>
<dbReference type="PANTHER" id="PTHR34388">
    <property type="entry name" value="DNA POLYMERASE III SUBUNIT DELTA"/>
    <property type="match status" value="1"/>
</dbReference>
<dbReference type="RefSeq" id="WP_130649138.1">
    <property type="nucleotide sequence ID" value="NZ_BMHA01000007.1"/>
</dbReference>
<evidence type="ECO:0000256" key="2">
    <source>
        <dbReference type="ARBA" id="ARBA00017703"/>
    </source>
</evidence>
<dbReference type="InterPro" id="IPR008921">
    <property type="entry name" value="DNA_pol3_clamp-load_cplx_C"/>
</dbReference>
<dbReference type="NCBIfam" id="TIGR01128">
    <property type="entry name" value="holA"/>
    <property type="match status" value="1"/>
</dbReference>
<dbReference type="EC" id="2.7.7.7" evidence="1"/>
<evidence type="ECO:0000256" key="3">
    <source>
        <dbReference type="ARBA" id="ARBA00022679"/>
    </source>
</evidence>
<dbReference type="Proteomes" id="UP000650511">
    <property type="component" value="Unassembled WGS sequence"/>
</dbReference>
<sequence>MTPVLLLVGDDDLLLHRELERVLTDLREQDPELAVETCDVQETDHLPELRTASLFGGRTCVVVRGAEGISGQLKAEVEAYVAAPTDEAVLVLVARGAGKIQKVAKLVKEHGERLDVKTPPDWDDRGWQRLVGEEFRRLRRKADATAITALLAHAGNDPGTIASKVGSVCATHSGVATLTAEHVESSVEGHGRRSGFAIADAVAERDPAAALVAVRGSLESGEAPLAILGALTFRMRQLLRVRSGAGPKDAGVSPGQHRRLQALAGAFNPGELAWCHDRLAQLDVDLKGADLPDHLLLELAILEVATPRHVGRPFHPLAPA</sequence>
<keyword evidence="12" id="KW-1185">Reference proteome</keyword>
<dbReference type="Pfam" id="PF06144">
    <property type="entry name" value="DNA_pol3_delta"/>
    <property type="match status" value="1"/>
</dbReference>
<feature type="domain" description="DNA polymerase III delta N-terminal" evidence="9">
    <location>
        <begin position="6"/>
        <end position="108"/>
    </location>
</feature>
<accession>A0A8J3ESA3</accession>
<evidence type="ECO:0000256" key="4">
    <source>
        <dbReference type="ARBA" id="ARBA00022695"/>
    </source>
</evidence>
<keyword evidence="3" id="KW-0808">Transferase</keyword>
<dbReference type="InterPro" id="IPR010372">
    <property type="entry name" value="DNA_pol3_delta_N"/>
</dbReference>
<dbReference type="InterPro" id="IPR027417">
    <property type="entry name" value="P-loop_NTPase"/>
</dbReference>
<dbReference type="InterPro" id="IPR005790">
    <property type="entry name" value="DNA_polIII_delta"/>
</dbReference>
<dbReference type="GO" id="GO:0006261">
    <property type="term" value="P:DNA-templated DNA replication"/>
    <property type="evidence" value="ECO:0007669"/>
    <property type="project" value="TreeGrafter"/>
</dbReference>
<dbReference type="Pfam" id="PF21694">
    <property type="entry name" value="DNA_pol3_delta_C"/>
    <property type="match status" value="1"/>
</dbReference>
<evidence type="ECO:0000256" key="7">
    <source>
        <dbReference type="ARBA" id="ARBA00034754"/>
    </source>
</evidence>
<evidence type="ECO:0000256" key="5">
    <source>
        <dbReference type="ARBA" id="ARBA00022705"/>
    </source>
</evidence>
<comment type="catalytic activity">
    <reaction evidence="8">
        <text>DNA(n) + a 2'-deoxyribonucleoside 5'-triphosphate = DNA(n+1) + diphosphate</text>
        <dbReference type="Rhea" id="RHEA:22508"/>
        <dbReference type="Rhea" id="RHEA-COMP:17339"/>
        <dbReference type="Rhea" id="RHEA-COMP:17340"/>
        <dbReference type="ChEBI" id="CHEBI:33019"/>
        <dbReference type="ChEBI" id="CHEBI:61560"/>
        <dbReference type="ChEBI" id="CHEBI:173112"/>
        <dbReference type="EC" id="2.7.7.7"/>
    </reaction>
</comment>
<protein>
    <recommendedName>
        <fullName evidence="2">DNA polymerase III subunit delta</fullName>
        <ecNumber evidence="1">2.7.7.7</ecNumber>
    </recommendedName>
</protein>
<keyword evidence="5" id="KW-0235">DNA replication</keyword>
<dbReference type="OrthoDB" id="8478864at2"/>
<dbReference type="Gene3D" id="3.40.50.300">
    <property type="entry name" value="P-loop containing nucleotide triphosphate hydrolases"/>
    <property type="match status" value="1"/>
</dbReference>
<evidence type="ECO:0000256" key="8">
    <source>
        <dbReference type="ARBA" id="ARBA00049244"/>
    </source>
</evidence>
<evidence type="ECO:0000259" key="9">
    <source>
        <dbReference type="Pfam" id="PF06144"/>
    </source>
</evidence>
<proteinExistence type="inferred from homology"/>
<feature type="domain" description="DNA polymerase III delta subunit-like C-terminal" evidence="10">
    <location>
        <begin position="195"/>
        <end position="303"/>
    </location>
</feature>
<name>A0A8J3ESA3_9ACTN</name>
<evidence type="ECO:0000313" key="12">
    <source>
        <dbReference type="Proteomes" id="UP000650511"/>
    </source>
</evidence>
<gene>
    <name evidence="11" type="ORF">GCM10011354_21460</name>
</gene>
<dbReference type="PANTHER" id="PTHR34388:SF1">
    <property type="entry name" value="DNA POLYMERASE III SUBUNIT DELTA"/>
    <property type="match status" value="1"/>
</dbReference>
<dbReference type="GO" id="GO:0009360">
    <property type="term" value="C:DNA polymerase III complex"/>
    <property type="evidence" value="ECO:0007669"/>
    <property type="project" value="InterPro"/>
</dbReference>
<evidence type="ECO:0000256" key="6">
    <source>
        <dbReference type="ARBA" id="ARBA00022932"/>
    </source>
</evidence>
<dbReference type="GO" id="GO:0003887">
    <property type="term" value="F:DNA-directed DNA polymerase activity"/>
    <property type="evidence" value="ECO:0007669"/>
    <property type="project" value="UniProtKB-KW"/>
</dbReference>
<keyword evidence="6" id="KW-0239">DNA-directed DNA polymerase</keyword>